<proteinExistence type="predicted"/>
<dbReference type="AlphaFoldDB" id="A0A834MNM2"/>
<gene>
    <name evidence="1" type="ORF">HZH66_014946</name>
</gene>
<evidence type="ECO:0000313" key="1">
    <source>
        <dbReference type="EMBL" id="KAF7379575.1"/>
    </source>
</evidence>
<organism evidence="1 2">
    <name type="scientific">Vespula vulgaris</name>
    <name type="common">Yellow jacket</name>
    <name type="synonym">Wasp</name>
    <dbReference type="NCBI Taxonomy" id="7454"/>
    <lineage>
        <taxon>Eukaryota</taxon>
        <taxon>Metazoa</taxon>
        <taxon>Ecdysozoa</taxon>
        <taxon>Arthropoda</taxon>
        <taxon>Hexapoda</taxon>
        <taxon>Insecta</taxon>
        <taxon>Pterygota</taxon>
        <taxon>Neoptera</taxon>
        <taxon>Endopterygota</taxon>
        <taxon>Hymenoptera</taxon>
        <taxon>Apocrita</taxon>
        <taxon>Aculeata</taxon>
        <taxon>Vespoidea</taxon>
        <taxon>Vespidae</taxon>
        <taxon>Vespinae</taxon>
        <taxon>Vespula</taxon>
    </lineage>
</organism>
<reference evidence="1" key="1">
    <citation type="journal article" date="2020" name="G3 (Bethesda)">
        <title>High-Quality Assemblies for Three Invasive Social Wasps from the &lt;i&gt;Vespula&lt;/i&gt; Genus.</title>
        <authorList>
            <person name="Harrop T.W.R."/>
            <person name="Guhlin J."/>
            <person name="McLaughlin G.M."/>
            <person name="Permina E."/>
            <person name="Stockwell P."/>
            <person name="Gilligan J."/>
            <person name="Le Lec M.F."/>
            <person name="Gruber M.A.M."/>
            <person name="Quinn O."/>
            <person name="Lovegrove M."/>
            <person name="Duncan E.J."/>
            <person name="Remnant E.J."/>
            <person name="Van Eeckhoven J."/>
            <person name="Graham B."/>
            <person name="Knapp R.A."/>
            <person name="Langford K.W."/>
            <person name="Kronenberg Z."/>
            <person name="Press M.O."/>
            <person name="Eacker S.M."/>
            <person name="Wilson-Rankin E.E."/>
            <person name="Purcell J."/>
            <person name="Lester P.J."/>
            <person name="Dearden P.K."/>
        </authorList>
    </citation>
    <scope>NUCLEOTIDE SEQUENCE</scope>
    <source>
        <strain evidence="1">Marl-1</strain>
    </source>
</reference>
<dbReference type="Proteomes" id="UP000614350">
    <property type="component" value="Unassembled WGS sequence"/>
</dbReference>
<dbReference type="EMBL" id="JACSEA010000023">
    <property type="protein sequence ID" value="KAF7379575.1"/>
    <property type="molecule type" value="Genomic_DNA"/>
</dbReference>
<keyword evidence="2" id="KW-1185">Reference proteome</keyword>
<evidence type="ECO:0000313" key="2">
    <source>
        <dbReference type="Proteomes" id="UP000614350"/>
    </source>
</evidence>
<accession>A0A834MNM2</accession>
<protein>
    <submittedName>
        <fullName evidence="1">Uncharacterized protein</fullName>
    </submittedName>
</protein>
<sequence length="134" mass="15226">MGLKFDVCGDIKMDLRVYESEKTLIDPSLIREARGIEGIEWQAGKGSKILERNDPDTFENIPLLQEVCSSIFPRSIFNAFELKPEGQLSNPFDSPYNQKAKRVQVEAYNTFEMIPIQGSFNELDFPVSSFKPTS</sequence>
<comment type="caution">
    <text evidence="1">The sequence shown here is derived from an EMBL/GenBank/DDBJ whole genome shotgun (WGS) entry which is preliminary data.</text>
</comment>
<name>A0A834MNM2_VESVU</name>